<dbReference type="InterPro" id="IPR011009">
    <property type="entry name" value="Kinase-like_dom_sf"/>
</dbReference>
<dbReference type="Pfam" id="PF07714">
    <property type="entry name" value="PK_Tyr_Ser-Thr"/>
    <property type="match status" value="1"/>
</dbReference>
<dbReference type="OrthoDB" id="4062651at2759"/>
<evidence type="ECO:0000256" key="1">
    <source>
        <dbReference type="ARBA" id="ARBA00022679"/>
    </source>
</evidence>
<name>A0A8K0N2T9_COCNU</name>
<dbReference type="InterPro" id="IPR020635">
    <property type="entry name" value="Tyr_kinase_cat_dom"/>
</dbReference>
<gene>
    <name evidence="5" type="ORF">COCNU_06G011020</name>
</gene>
<keyword evidence="2" id="KW-0547">Nucleotide-binding</keyword>
<dbReference type="Gene3D" id="1.10.510.10">
    <property type="entry name" value="Transferase(Phosphotransferase) domain 1"/>
    <property type="match status" value="1"/>
</dbReference>
<dbReference type="GO" id="GO:0005524">
    <property type="term" value="F:ATP binding"/>
    <property type="evidence" value="ECO:0007669"/>
    <property type="project" value="UniProtKB-KW"/>
</dbReference>
<dbReference type="SUPFAM" id="SSF56112">
    <property type="entry name" value="Protein kinase-like (PK-like)"/>
    <property type="match status" value="1"/>
</dbReference>
<keyword evidence="5" id="KW-0675">Receptor</keyword>
<dbReference type="EMBL" id="CM017877">
    <property type="protein sequence ID" value="KAG1347273.1"/>
    <property type="molecule type" value="Genomic_DNA"/>
</dbReference>
<organism evidence="5 6">
    <name type="scientific">Cocos nucifera</name>
    <name type="common">Coconut palm</name>
    <dbReference type="NCBI Taxonomy" id="13894"/>
    <lineage>
        <taxon>Eukaryota</taxon>
        <taxon>Viridiplantae</taxon>
        <taxon>Streptophyta</taxon>
        <taxon>Embryophyta</taxon>
        <taxon>Tracheophyta</taxon>
        <taxon>Spermatophyta</taxon>
        <taxon>Magnoliopsida</taxon>
        <taxon>Liliopsida</taxon>
        <taxon>Arecaceae</taxon>
        <taxon>Arecoideae</taxon>
        <taxon>Cocoseae</taxon>
        <taxon>Attaleinae</taxon>
        <taxon>Cocos</taxon>
    </lineage>
</organism>
<dbReference type="InterPro" id="IPR001245">
    <property type="entry name" value="Ser-Thr/Tyr_kinase_cat_dom"/>
</dbReference>
<keyword evidence="5" id="KW-0418">Kinase</keyword>
<evidence type="ECO:0000313" key="6">
    <source>
        <dbReference type="Proteomes" id="UP000797356"/>
    </source>
</evidence>
<dbReference type="PANTHER" id="PTHR47989">
    <property type="entry name" value="OS01G0750732 PROTEIN"/>
    <property type="match status" value="1"/>
</dbReference>
<sequence length="216" mass="24167">MDFQMGFQWAKLRSTEALLRTKNPTAQSRSIFKDSTVGQQSPKVTRVDCMSLLLNGPDKKNVISFPGIQKYAYRDLQKATNNFTTVIGQGAFSPVYKARMSTGETVAVKVLSATSKQGEKEFHAEVMLLGRSYHRNLINLLGYCADEGQHMLVYVYMSNGTVASHLHGEKHGPLSWNLRVHIALDVARGLEYLHDGISSRTIDSYEQSTSVMYKIV</sequence>
<dbReference type="PROSITE" id="PS50011">
    <property type="entry name" value="PROTEIN_KINASE_DOM"/>
    <property type="match status" value="1"/>
</dbReference>
<dbReference type="SMART" id="SM00219">
    <property type="entry name" value="TyrKc"/>
    <property type="match status" value="1"/>
</dbReference>
<dbReference type="Proteomes" id="UP000797356">
    <property type="component" value="Chromosome 6"/>
</dbReference>
<keyword evidence="6" id="KW-1185">Reference proteome</keyword>
<keyword evidence="3" id="KW-0067">ATP-binding</keyword>
<accession>A0A8K0N2T9</accession>
<keyword evidence="1" id="KW-0808">Transferase</keyword>
<dbReference type="FunFam" id="3.30.200.20:FF:000178">
    <property type="entry name" value="serine/threonine-protein kinase PBS1-like"/>
    <property type="match status" value="1"/>
</dbReference>
<proteinExistence type="predicted"/>
<protein>
    <submittedName>
        <fullName evidence="5">Putative Calcium/calmodulin-regulated receptor-like kinase 1</fullName>
    </submittedName>
</protein>
<evidence type="ECO:0000259" key="4">
    <source>
        <dbReference type="PROSITE" id="PS50011"/>
    </source>
</evidence>
<feature type="domain" description="Protein kinase" evidence="4">
    <location>
        <begin position="81"/>
        <end position="216"/>
    </location>
</feature>
<evidence type="ECO:0000256" key="2">
    <source>
        <dbReference type="ARBA" id="ARBA00022741"/>
    </source>
</evidence>
<reference evidence="5" key="1">
    <citation type="journal article" date="2017" name="Gigascience">
        <title>The genome draft of coconut (Cocos nucifera).</title>
        <authorList>
            <person name="Xiao Y."/>
            <person name="Xu P."/>
            <person name="Fan H."/>
            <person name="Baudouin L."/>
            <person name="Xia W."/>
            <person name="Bocs S."/>
            <person name="Xu J."/>
            <person name="Li Q."/>
            <person name="Guo A."/>
            <person name="Zhou L."/>
            <person name="Li J."/>
            <person name="Wu Y."/>
            <person name="Ma Z."/>
            <person name="Armero A."/>
            <person name="Issali A.E."/>
            <person name="Liu N."/>
            <person name="Peng M."/>
            <person name="Yang Y."/>
        </authorList>
    </citation>
    <scope>NUCLEOTIDE SEQUENCE</scope>
    <source>
        <tissue evidence="5">Spear leaf of Hainan Tall coconut</tissue>
    </source>
</reference>
<comment type="caution">
    <text evidence="5">The sequence shown here is derived from an EMBL/GenBank/DDBJ whole genome shotgun (WGS) entry which is preliminary data.</text>
</comment>
<dbReference type="InterPro" id="IPR000719">
    <property type="entry name" value="Prot_kinase_dom"/>
</dbReference>
<reference evidence="5" key="2">
    <citation type="submission" date="2019-07" db="EMBL/GenBank/DDBJ databases">
        <authorList>
            <person name="Yang Y."/>
            <person name="Bocs S."/>
            <person name="Baudouin L."/>
        </authorList>
    </citation>
    <scope>NUCLEOTIDE SEQUENCE</scope>
    <source>
        <tissue evidence="5">Spear leaf of Hainan Tall coconut</tissue>
    </source>
</reference>
<dbReference type="AlphaFoldDB" id="A0A8K0N2T9"/>
<dbReference type="Gene3D" id="3.30.200.20">
    <property type="entry name" value="Phosphorylase Kinase, domain 1"/>
    <property type="match status" value="1"/>
</dbReference>
<evidence type="ECO:0000313" key="5">
    <source>
        <dbReference type="EMBL" id="KAG1347273.1"/>
    </source>
</evidence>
<evidence type="ECO:0000256" key="3">
    <source>
        <dbReference type="ARBA" id="ARBA00022840"/>
    </source>
</evidence>
<dbReference type="GO" id="GO:0004713">
    <property type="term" value="F:protein tyrosine kinase activity"/>
    <property type="evidence" value="ECO:0007669"/>
    <property type="project" value="InterPro"/>
</dbReference>
<dbReference type="PANTHER" id="PTHR47989:SF24">
    <property type="entry name" value="CALCIUM_CALMODULIN-REGULATED RECEPTOR-LIKE KINASE 1 ISOFORM X1"/>
    <property type="match status" value="1"/>
</dbReference>